<dbReference type="InterPro" id="IPR035906">
    <property type="entry name" value="MetI-like_sf"/>
</dbReference>
<comment type="similarity">
    <text evidence="2 10">Belongs to the binding-protein-dependent transport system permease family. CysTW subfamily.</text>
</comment>
<dbReference type="SUPFAM" id="SSF161098">
    <property type="entry name" value="MetI-like"/>
    <property type="match status" value="1"/>
</dbReference>
<dbReference type="NCBIfam" id="TIGR02138">
    <property type="entry name" value="phosphate_pstC"/>
    <property type="match status" value="1"/>
</dbReference>
<dbReference type="PANTHER" id="PTHR30425">
    <property type="entry name" value="PHOSPHATE TRANSPORT SYSTEM PERMEASE PROTEIN PST"/>
    <property type="match status" value="1"/>
</dbReference>
<evidence type="ECO:0000256" key="2">
    <source>
        <dbReference type="ARBA" id="ARBA00007069"/>
    </source>
</evidence>
<dbReference type="EMBL" id="JARBCY010000052">
    <property type="protein sequence ID" value="MEF3318743.1"/>
    <property type="molecule type" value="Genomic_DNA"/>
</dbReference>
<comment type="function">
    <text evidence="10">Part of the binding-protein-dependent transport system for phosphate; probably responsible for the translocation of the substrate across the membrane.</text>
</comment>
<dbReference type="Pfam" id="PF00528">
    <property type="entry name" value="BPD_transp_1"/>
    <property type="match status" value="1"/>
</dbReference>
<feature type="transmembrane region" description="Helical" evidence="9">
    <location>
        <begin position="122"/>
        <end position="146"/>
    </location>
</feature>
<evidence type="ECO:0000256" key="9">
    <source>
        <dbReference type="RuleBase" id="RU363032"/>
    </source>
</evidence>
<keyword evidence="7 9" id="KW-1133">Transmembrane helix</keyword>
<evidence type="ECO:0000256" key="4">
    <source>
        <dbReference type="ARBA" id="ARBA00022475"/>
    </source>
</evidence>
<dbReference type="InterPro" id="IPR011864">
    <property type="entry name" value="Phosphate_PstC"/>
</dbReference>
<feature type="transmembrane region" description="Helical" evidence="9">
    <location>
        <begin position="215"/>
        <end position="238"/>
    </location>
</feature>
<name>A0ABU7XBU8_9FIRM</name>
<protein>
    <recommendedName>
        <fullName evidence="10">Phosphate transport system permease protein</fullName>
    </recommendedName>
</protein>
<feature type="transmembrane region" description="Helical" evidence="9">
    <location>
        <begin position="23"/>
        <end position="47"/>
    </location>
</feature>
<evidence type="ECO:0000256" key="1">
    <source>
        <dbReference type="ARBA" id="ARBA00004651"/>
    </source>
</evidence>
<dbReference type="InterPro" id="IPR000515">
    <property type="entry name" value="MetI-like"/>
</dbReference>
<evidence type="ECO:0000313" key="13">
    <source>
        <dbReference type="Proteomes" id="UP001328425"/>
    </source>
</evidence>
<evidence type="ECO:0000256" key="7">
    <source>
        <dbReference type="ARBA" id="ARBA00022989"/>
    </source>
</evidence>
<evidence type="ECO:0000256" key="8">
    <source>
        <dbReference type="ARBA" id="ARBA00023136"/>
    </source>
</evidence>
<organism evidence="12 13">
    <name type="scientific">Peptoniphilus grossensis</name>
    <dbReference type="NCBI Taxonomy" id="1465756"/>
    <lineage>
        <taxon>Bacteria</taxon>
        <taxon>Bacillati</taxon>
        <taxon>Bacillota</taxon>
        <taxon>Tissierellia</taxon>
        <taxon>Tissierellales</taxon>
        <taxon>Peptoniphilaceae</taxon>
        <taxon>Peptoniphilus</taxon>
    </lineage>
</organism>
<comment type="caution">
    <text evidence="12">The sequence shown here is derived from an EMBL/GenBank/DDBJ whole genome shotgun (WGS) entry which is preliminary data.</text>
</comment>
<dbReference type="PROSITE" id="PS50928">
    <property type="entry name" value="ABC_TM1"/>
    <property type="match status" value="1"/>
</dbReference>
<dbReference type="Proteomes" id="UP001328425">
    <property type="component" value="Unassembled WGS sequence"/>
</dbReference>
<evidence type="ECO:0000256" key="5">
    <source>
        <dbReference type="ARBA" id="ARBA00022592"/>
    </source>
</evidence>
<dbReference type="Gene3D" id="1.10.3720.10">
    <property type="entry name" value="MetI-like"/>
    <property type="match status" value="1"/>
</dbReference>
<feature type="domain" description="ABC transmembrane type-1" evidence="11">
    <location>
        <begin position="83"/>
        <end position="291"/>
    </location>
</feature>
<proteinExistence type="inferred from homology"/>
<feature type="transmembrane region" description="Helical" evidence="9">
    <location>
        <begin position="79"/>
        <end position="110"/>
    </location>
</feature>
<keyword evidence="8 9" id="KW-0472">Membrane</keyword>
<keyword evidence="13" id="KW-1185">Reference proteome</keyword>
<evidence type="ECO:0000259" key="11">
    <source>
        <dbReference type="PROSITE" id="PS50928"/>
    </source>
</evidence>
<keyword evidence="4 10" id="KW-1003">Cell membrane</keyword>
<dbReference type="InterPro" id="IPR051124">
    <property type="entry name" value="Phosphate_Transport_Permease"/>
</dbReference>
<evidence type="ECO:0000256" key="3">
    <source>
        <dbReference type="ARBA" id="ARBA00022448"/>
    </source>
</evidence>
<keyword evidence="6 9" id="KW-0812">Transmembrane</keyword>
<sequence length="302" mass="32911">MEDTSKKVLHKENQRKAFTKEEVFKYFFLICSILSIFFLLLICIFIFKDSFGFIGKIGVKNFVLNDAWTPMNVPASYGILPMIIGSVLITAMSCIAAVPVSIMVACYLAFDCPKNIYRILKPALNLMTGIPSIVYGFFALTVIVPINRSLFGGTGMNMLSAAILLLIMVLPTIISMAEASLRTVPKSFYQGSLSLGATHDETITRVMVPAAKSGIFAGIILGVGRAIGETMAVILVAGNQTRLTFNPLKGIRTMTTNIVLEMAYAAGEHRQALIATAAVLFIFILLINIGFFVVKNRSENNG</sequence>
<evidence type="ECO:0000256" key="10">
    <source>
        <dbReference type="RuleBase" id="RU363054"/>
    </source>
</evidence>
<keyword evidence="5 10" id="KW-0592">Phosphate transport</keyword>
<evidence type="ECO:0000256" key="6">
    <source>
        <dbReference type="ARBA" id="ARBA00022692"/>
    </source>
</evidence>
<accession>A0ABU7XBU8</accession>
<keyword evidence="3 9" id="KW-0813">Transport</keyword>
<dbReference type="PANTHER" id="PTHR30425:SF1">
    <property type="entry name" value="PHOSPHATE TRANSPORT SYSTEM PERMEASE PROTEIN PSTC"/>
    <property type="match status" value="1"/>
</dbReference>
<feature type="transmembrane region" description="Helical" evidence="9">
    <location>
        <begin position="272"/>
        <end position="294"/>
    </location>
</feature>
<reference evidence="12 13" key="1">
    <citation type="submission" date="2022-11" db="EMBL/GenBank/DDBJ databases">
        <title>The First Case of Preauricular Fistular Abscess Caused by Peptoniphilus grossensis.</title>
        <authorList>
            <person name="Byun J.-H."/>
        </authorList>
    </citation>
    <scope>NUCLEOTIDE SEQUENCE [LARGE SCALE GENOMIC DNA]</scope>
    <source>
        <strain evidence="12 13">GYB008</strain>
    </source>
</reference>
<comment type="subcellular location">
    <subcellularLocation>
        <location evidence="1 9">Cell membrane</location>
        <topology evidence="1 9">Multi-pass membrane protein</topology>
    </subcellularLocation>
</comment>
<feature type="transmembrane region" description="Helical" evidence="9">
    <location>
        <begin position="158"/>
        <end position="177"/>
    </location>
</feature>
<gene>
    <name evidence="12" type="primary">pstC</name>
    <name evidence="12" type="ORF">PV361_08510</name>
</gene>
<evidence type="ECO:0000313" key="12">
    <source>
        <dbReference type="EMBL" id="MEF3318743.1"/>
    </source>
</evidence>
<dbReference type="CDD" id="cd06261">
    <property type="entry name" value="TM_PBP2"/>
    <property type="match status" value="1"/>
</dbReference>